<feature type="transmembrane region" description="Helical" evidence="1">
    <location>
        <begin position="109"/>
        <end position="129"/>
    </location>
</feature>
<sequence length="130" mass="14583">MASSELKYRCVCKAIKGVDGGPKYSAKWVGAKRASFKVYEDQIACDSWVLPFDEITSATLFKTKQWFIPVEVLKLATKTDSYQFGFNPWAHPTDHMNVPISEQRVRLSYSAFSIAIRVVLVGAVIAYLAI</sequence>
<proteinExistence type="predicted"/>
<reference evidence="2 3" key="1">
    <citation type="submission" date="2017-03" db="EMBL/GenBank/DDBJ databases">
        <authorList>
            <person name="Afonso C.L."/>
            <person name="Miller P.J."/>
            <person name="Scott M.A."/>
            <person name="Spackman E."/>
            <person name="Goraichik I."/>
            <person name="Dimitrov K.M."/>
            <person name="Suarez D.L."/>
            <person name="Swayne D.E."/>
        </authorList>
    </citation>
    <scope>NUCLEOTIDE SEQUENCE [LARGE SCALE GENOMIC DNA]</scope>
    <source>
        <strain evidence="2 3">CECT 7745</strain>
    </source>
</reference>
<evidence type="ECO:0000313" key="3">
    <source>
        <dbReference type="Proteomes" id="UP000193224"/>
    </source>
</evidence>
<keyword evidence="1" id="KW-0812">Transmembrane</keyword>
<accession>A0A1X7BYQ1</accession>
<dbReference type="AlphaFoldDB" id="A0A1X7BYQ1"/>
<dbReference type="OrthoDB" id="213612at2"/>
<protein>
    <submittedName>
        <fullName evidence="2">Uncharacterized protein</fullName>
    </submittedName>
</protein>
<evidence type="ECO:0000256" key="1">
    <source>
        <dbReference type="SAM" id="Phobius"/>
    </source>
</evidence>
<keyword evidence="1" id="KW-0472">Membrane</keyword>
<dbReference type="EMBL" id="FWXB01000039">
    <property type="protein sequence ID" value="SMC14713.1"/>
    <property type="molecule type" value="Genomic_DNA"/>
</dbReference>
<gene>
    <name evidence="2" type="ORF">ROA7745_04583</name>
</gene>
<organism evidence="2 3">
    <name type="scientific">Roseovarius aestuarii</name>
    <dbReference type="NCBI Taxonomy" id="475083"/>
    <lineage>
        <taxon>Bacteria</taxon>
        <taxon>Pseudomonadati</taxon>
        <taxon>Pseudomonadota</taxon>
        <taxon>Alphaproteobacteria</taxon>
        <taxon>Rhodobacterales</taxon>
        <taxon>Roseobacteraceae</taxon>
        <taxon>Roseovarius</taxon>
    </lineage>
</organism>
<keyword evidence="3" id="KW-1185">Reference proteome</keyword>
<name>A0A1X7BYQ1_9RHOB</name>
<keyword evidence="1" id="KW-1133">Transmembrane helix</keyword>
<dbReference type="RefSeq" id="WP_085802600.1">
    <property type="nucleotide sequence ID" value="NZ_FWXB01000039.1"/>
</dbReference>
<dbReference type="Proteomes" id="UP000193224">
    <property type="component" value="Unassembled WGS sequence"/>
</dbReference>
<evidence type="ECO:0000313" key="2">
    <source>
        <dbReference type="EMBL" id="SMC14713.1"/>
    </source>
</evidence>